<dbReference type="PANTHER" id="PTHR46696">
    <property type="entry name" value="P450, PUTATIVE (EUROFUNG)-RELATED"/>
    <property type="match status" value="1"/>
</dbReference>
<dbReference type="RefSeq" id="WP_270055714.1">
    <property type="nucleotide sequence ID" value="NZ_CP115149.1"/>
</dbReference>
<organism evidence="3 4">
    <name type="scientific">Tepidiforma flava</name>
    <dbReference type="NCBI Taxonomy" id="3004094"/>
    <lineage>
        <taxon>Bacteria</taxon>
        <taxon>Bacillati</taxon>
        <taxon>Chloroflexota</taxon>
        <taxon>Tepidiformia</taxon>
        <taxon>Tepidiformales</taxon>
        <taxon>Tepidiformaceae</taxon>
        <taxon>Tepidiforma</taxon>
    </lineage>
</organism>
<comment type="similarity">
    <text evidence="1 2">Belongs to the cytochrome P450 family.</text>
</comment>
<keyword evidence="2" id="KW-0560">Oxidoreductase</keyword>
<evidence type="ECO:0000256" key="1">
    <source>
        <dbReference type="ARBA" id="ARBA00010617"/>
    </source>
</evidence>
<dbReference type="SUPFAM" id="SSF48264">
    <property type="entry name" value="Cytochrome P450"/>
    <property type="match status" value="1"/>
</dbReference>
<dbReference type="InterPro" id="IPR002397">
    <property type="entry name" value="Cyt_P450_B"/>
</dbReference>
<dbReference type="PRINTS" id="PR00359">
    <property type="entry name" value="BP450"/>
</dbReference>
<dbReference type="Gene3D" id="1.10.630.10">
    <property type="entry name" value="Cytochrome P450"/>
    <property type="match status" value="1"/>
</dbReference>
<dbReference type="Pfam" id="PF00067">
    <property type="entry name" value="p450"/>
    <property type="match status" value="1"/>
</dbReference>
<evidence type="ECO:0000313" key="3">
    <source>
        <dbReference type="EMBL" id="WBL35186.1"/>
    </source>
</evidence>
<evidence type="ECO:0000256" key="2">
    <source>
        <dbReference type="RuleBase" id="RU000461"/>
    </source>
</evidence>
<dbReference type="PROSITE" id="PS00086">
    <property type="entry name" value="CYTOCHROME_P450"/>
    <property type="match status" value="1"/>
</dbReference>
<keyword evidence="2" id="KW-0349">Heme</keyword>
<keyword evidence="4" id="KW-1185">Reference proteome</keyword>
<sequence length="402" mass="42262">MVFFRPERPGYGDDPYPELERLRAAEPVHWSANLGAWVVTGYDACEQALLDAERFGADPALEAGAAGERVAAHRRQMPFGEAPVLGHIDGAEHARLRGAVARAFGARAIAGREADIRGLIGELTGRAGPGAPFELMGGLARPLAAMTALRHFGIDPAHWEGFHGAALAVMRARVDGLGDPAAGPAAAAAGGFILEALAAAAEDGAEGTVAAELAGAIDRGEVSAAEAIMLLVHIGLAGNGPTAMALGTAAWALARHPEAMARFLDGEVTAADVLEEALRWDSPAHSVPRFAREDAELGGRRIRRGQRLLVMVAAANRDPSRFEEPDRFIPGRVGPRHLSFGVGPHYCLGAPLARAELAIALEELARRFGAFRAAEGQRGGTLQVRGFERLVIVPGSREELEG</sequence>
<dbReference type="PANTHER" id="PTHR46696:SF1">
    <property type="entry name" value="CYTOCHROME P450 YJIB-RELATED"/>
    <property type="match status" value="1"/>
</dbReference>
<dbReference type="InterPro" id="IPR001128">
    <property type="entry name" value="Cyt_P450"/>
</dbReference>
<dbReference type="InterPro" id="IPR017972">
    <property type="entry name" value="Cyt_P450_CS"/>
</dbReference>
<protein>
    <submittedName>
        <fullName evidence="3">Cytochrome P450</fullName>
    </submittedName>
</protein>
<name>A0ABY7M5X9_9CHLR</name>
<evidence type="ECO:0000313" key="4">
    <source>
        <dbReference type="Proteomes" id="UP001212803"/>
    </source>
</evidence>
<dbReference type="InterPro" id="IPR036396">
    <property type="entry name" value="Cyt_P450_sf"/>
</dbReference>
<gene>
    <name evidence="3" type="ORF">O0235_10335</name>
</gene>
<dbReference type="EMBL" id="CP115149">
    <property type="protein sequence ID" value="WBL35186.1"/>
    <property type="molecule type" value="Genomic_DNA"/>
</dbReference>
<keyword evidence="2" id="KW-0408">Iron</keyword>
<accession>A0ABY7M5X9</accession>
<dbReference type="Proteomes" id="UP001212803">
    <property type="component" value="Chromosome"/>
</dbReference>
<proteinExistence type="inferred from homology"/>
<keyword evidence="2" id="KW-0479">Metal-binding</keyword>
<reference evidence="3 4" key="1">
    <citation type="journal article" date="2023" name="ISME J.">
        <title>Thermophilic Dehalococcoidia with unusual traits shed light on an unexpected past.</title>
        <authorList>
            <person name="Palmer M."/>
            <person name="Covington J.K."/>
            <person name="Zhou E.M."/>
            <person name="Thomas S.C."/>
            <person name="Habib N."/>
            <person name="Seymour C.O."/>
            <person name="Lai D."/>
            <person name="Johnston J."/>
            <person name="Hashimi A."/>
            <person name="Jiao J.Y."/>
            <person name="Muok A.R."/>
            <person name="Liu L."/>
            <person name="Xian W.D."/>
            <person name="Zhi X.Y."/>
            <person name="Li M.M."/>
            <person name="Silva L.P."/>
            <person name="Bowen B.P."/>
            <person name="Louie K."/>
            <person name="Briegel A."/>
            <person name="Pett-Ridge J."/>
            <person name="Weber P.K."/>
            <person name="Tocheva E.I."/>
            <person name="Woyke T."/>
            <person name="Northen T.R."/>
            <person name="Mayali X."/>
            <person name="Li W.J."/>
            <person name="Hedlund B.P."/>
        </authorList>
    </citation>
    <scope>NUCLEOTIDE SEQUENCE [LARGE SCALE GENOMIC DNA]</scope>
    <source>
        <strain evidence="3 4">YIM 72310</strain>
    </source>
</reference>
<keyword evidence="2" id="KW-0503">Monooxygenase</keyword>